<feature type="region of interest" description="Disordered" evidence="1">
    <location>
        <begin position="97"/>
        <end position="117"/>
    </location>
</feature>
<feature type="non-terminal residue" evidence="2">
    <location>
        <position position="1"/>
    </location>
</feature>
<evidence type="ECO:0000313" key="2">
    <source>
        <dbReference type="EMBL" id="AIA94848.1"/>
    </source>
</evidence>
<name>A0A060CDV3_9GAMM</name>
<evidence type="ECO:0000256" key="1">
    <source>
        <dbReference type="SAM" id="MobiDB-lite"/>
    </source>
</evidence>
<proteinExistence type="predicted"/>
<organism evidence="2">
    <name type="scientific">uncultured Teredinibacter sp</name>
    <dbReference type="NCBI Taxonomy" id="1434395"/>
    <lineage>
        <taxon>Bacteria</taxon>
        <taxon>Pseudomonadati</taxon>
        <taxon>Pseudomonadota</taxon>
        <taxon>Gammaproteobacteria</taxon>
        <taxon>Cellvibrionales</taxon>
        <taxon>Cellvibrionaceae</taxon>
        <taxon>Teredinibacter</taxon>
        <taxon>environmental samples</taxon>
    </lineage>
</organism>
<dbReference type="AlphaFoldDB" id="A0A060CDV3"/>
<reference evidence="2" key="1">
    <citation type="journal article" date="2013" name="Environ. Microbiol.">
        <title>Seasonally variable intestinal metagenomes of the red palm weevil (Rhynchophorus ferrugineus).</title>
        <authorList>
            <person name="Jia S."/>
            <person name="Zhang X."/>
            <person name="Zhang G."/>
            <person name="Yin A."/>
            <person name="Zhang S."/>
            <person name="Li F."/>
            <person name="Wang L."/>
            <person name="Zhao D."/>
            <person name="Yun Q."/>
            <person name="Tala"/>
            <person name="Wang J."/>
            <person name="Sun G."/>
            <person name="Baabdullah M."/>
            <person name="Yu X."/>
            <person name="Hu S."/>
            <person name="Al-Mssallem I.S."/>
            <person name="Yu J."/>
        </authorList>
    </citation>
    <scope>NUCLEOTIDE SEQUENCE</scope>
</reference>
<dbReference type="SUPFAM" id="SSF53474">
    <property type="entry name" value="alpha/beta-Hydrolases"/>
    <property type="match status" value="1"/>
</dbReference>
<sequence>TAAERPDAVGAVIAQSSSLWQESVVDRVAAAMPVTTRGVLEVGRQEWVLTGPHRELSRRLRERGALLVHREFDGGHDYACWRGGLLDAVAETLAAGSASTSASSSASVSWATRSRSA</sequence>
<accession>A0A060CDV3</accession>
<dbReference type="Gene3D" id="3.40.50.1820">
    <property type="entry name" value="alpha/beta hydrolase"/>
    <property type="match status" value="1"/>
</dbReference>
<dbReference type="EMBL" id="KF127491">
    <property type="protein sequence ID" value="AIA94848.1"/>
    <property type="molecule type" value="Genomic_DNA"/>
</dbReference>
<dbReference type="InterPro" id="IPR029058">
    <property type="entry name" value="AB_hydrolase_fold"/>
</dbReference>
<protein>
    <submittedName>
        <fullName evidence="2">CAZy families CE1 protein</fullName>
    </submittedName>
</protein>